<dbReference type="PANTHER" id="PTHR45128:SF1">
    <property type="entry name" value="S-ADENOSYLMETHIONINE-DEPENDENT METHYLTRANSFERASE RV2258C"/>
    <property type="match status" value="1"/>
</dbReference>
<protein>
    <submittedName>
        <fullName evidence="2">Methyltransferase domain-containing protein</fullName>
    </submittedName>
</protein>
<dbReference type="RefSeq" id="WP_158862432.1">
    <property type="nucleotide sequence ID" value="NZ_CP046401.1"/>
</dbReference>
<evidence type="ECO:0000313" key="3">
    <source>
        <dbReference type="Proteomes" id="UP000428260"/>
    </source>
</evidence>
<dbReference type="Pfam" id="PF13847">
    <property type="entry name" value="Methyltransf_31"/>
    <property type="match status" value="1"/>
</dbReference>
<dbReference type="CDD" id="cd02440">
    <property type="entry name" value="AdoMet_MTases"/>
    <property type="match status" value="1"/>
</dbReference>
<keyword evidence="3" id="KW-1185">Reference proteome</keyword>
<keyword evidence="2" id="KW-0489">Methyltransferase</keyword>
<dbReference type="EMBL" id="CP046401">
    <property type="protein sequence ID" value="QGY42355.1"/>
    <property type="molecule type" value="Genomic_DNA"/>
</dbReference>
<sequence length="269" mass="29850">MENSKYVHGYSPREALRLNDQANMLDEIIHNDSLFAKDSFVLEAGCGVGAQTKIIAAKNPGSHFISVDISEESLKEAGKNIKSLGIQNVEFRHADIFKLPFKDEIFDSVIICFVLEHLHNPVLALKELSRVLKKGGIMMVIEGDHGSTFFYPDSKYAHMAVNCQVELQKQSGGNSNIGRELYPLLVSAGFSDVVVSPRMVYVDASRPQLVEGFIRNTFTAMIEGVGEQAVRTGITEKSVFEQGIKDLYRTAEPDGVFSYTFFKGFAVKE</sequence>
<dbReference type="GO" id="GO:0032259">
    <property type="term" value="P:methylation"/>
    <property type="evidence" value="ECO:0007669"/>
    <property type="project" value="UniProtKB-KW"/>
</dbReference>
<proteinExistence type="predicted"/>
<dbReference type="AlphaFoldDB" id="A0A6I6JHK5"/>
<dbReference type="SUPFAM" id="SSF53335">
    <property type="entry name" value="S-adenosyl-L-methionine-dependent methyltransferases"/>
    <property type="match status" value="1"/>
</dbReference>
<dbReference type="InterPro" id="IPR029063">
    <property type="entry name" value="SAM-dependent_MTases_sf"/>
</dbReference>
<gene>
    <name evidence="2" type="ORF">GM418_01395</name>
</gene>
<evidence type="ECO:0000313" key="2">
    <source>
        <dbReference type="EMBL" id="QGY42355.1"/>
    </source>
</evidence>
<dbReference type="InterPro" id="IPR053173">
    <property type="entry name" value="SAM-binding_MTase"/>
</dbReference>
<organism evidence="2 3">
    <name type="scientific">Maribellus comscasis</name>
    <dbReference type="NCBI Taxonomy" id="2681766"/>
    <lineage>
        <taxon>Bacteria</taxon>
        <taxon>Pseudomonadati</taxon>
        <taxon>Bacteroidota</taxon>
        <taxon>Bacteroidia</taxon>
        <taxon>Marinilabiliales</taxon>
        <taxon>Prolixibacteraceae</taxon>
        <taxon>Maribellus</taxon>
    </lineage>
</organism>
<feature type="domain" description="Methyltransferase" evidence="1">
    <location>
        <begin position="40"/>
        <end position="164"/>
    </location>
</feature>
<dbReference type="GO" id="GO:0008168">
    <property type="term" value="F:methyltransferase activity"/>
    <property type="evidence" value="ECO:0007669"/>
    <property type="project" value="UniProtKB-KW"/>
</dbReference>
<reference evidence="2 3" key="1">
    <citation type="submission" date="2019-11" db="EMBL/GenBank/DDBJ databases">
        <authorList>
            <person name="Zheng R.K."/>
            <person name="Sun C.M."/>
        </authorList>
    </citation>
    <scope>NUCLEOTIDE SEQUENCE [LARGE SCALE GENOMIC DNA]</scope>
    <source>
        <strain evidence="2 3">WC007</strain>
    </source>
</reference>
<dbReference type="PANTHER" id="PTHR45128">
    <property type="entry name" value="METHYLTRANSFERASE TYPE 11"/>
    <property type="match status" value="1"/>
</dbReference>
<dbReference type="InterPro" id="IPR025714">
    <property type="entry name" value="Methyltranfer_dom"/>
</dbReference>
<keyword evidence="2" id="KW-0808">Transferase</keyword>
<accession>A0A6I6JHK5</accession>
<dbReference type="Gene3D" id="3.40.50.150">
    <property type="entry name" value="Vaccinia Virus protein VP39"/>
    <property type="match status" value="1"/>
</dbReference>
<dbReference type="Gene3D" id="6.10.140.1580">
    <property type="match status" value="2"/>
</dbReference>
<dbReference type="Proteomes" id="UP000428260">
    <property type="component" value="Chromosome"/>
</dbReference>
<dbReference type="KEGG" id="mcos:GM418_01395"/>
<evidence type="ECO:0000259" key="1">
    <source>
        <dbReference type="Pfam" id="PF13847"/>
    </source>
</evidence>
<name>A0A6I6JHK5_9BACT</name>